<evidence type="ECO:0000259" key="9">
    <source>
        <dbReference type="Pfam" id="PF07731"/>
    </source>
</evidence>
<sequence length="199" mass="22320">MSGNNDTCQGPNVTRLGASINNISFVDPTIDILQAYYNKINGVYETGFPDLPPLVFNYTADYLPLEYEVPSTGTKVRVLNYNTPVEIVFQGTNVVAGADHPMHLHGHSFYVVGWGFGNFDKNTDPQNYNLVDPPLQNTIAVPYKGWVAIRFWARNPGVWFLHCHLDRHATWGMDMTFITLNGNTTEQQMLPPPSDMPPC</sequence>
<keyword evidence="7" id="KW-0560">Oxidoreductase</keyword>
<evidence type="ECO:0000256" key="2">
    <source>
        <dbReference type="ARBA" id="ARBA00004613"/>
    </source>
</evidence>
<dbReference type="Gene3D" id="2.60.40.420">
    <property type="entry name" value="Cupredoxins - blue copper proteins"/>
    <property type="match status" value="1"/>
</dbReference>
<evidence type="ECO:0000313" key="11">
    <source>
        <dbReference type="Proteomes" id="UP001279734"/>
    </source>
</evidence>
<evidence type="ECO:0000256" key="1">
    <source>
        <dbReference type="ARBA" id="ARBA00002075"/>
    </source>
</evidence>
<comment type="caution">
    <text evidence="10">The sequence shown here is derived from an EMBL/GenBank/DDBJ whole genome shotgun (WGS) entry which is preliminary data.</text>
</comment>
<accession>A0AAD3RYA9</accession>
<comment type="function">
    <text evidence="1">Lignin degradation and detoxification of lignin-derived products.</text>
</comment>
<dbReference type="InterPro" id="IPR033138">
    <property type="entry name" value="Cu_oxidase_CS"/>
</dbReference>
<evidence type="ECO:0000256" key="8">
    <source>
        <dbReference type="ARBA" id="ARBA00023008"/>
    </source>
</evidence>
<dbReference type="PROSITE" id="PS00079">
    <property type="entry name" value="MULTICOPPER_OXIDASE1"/>
    <property type="match status" value="1"/>
</dbReference>
<dbReference type="InterPro" id="IPR034289">
    <property type="entry name" value="CuRO_3_LCC"/>
</dbReference>
<evidence type="ECO:0000256" key="3">
    <source>
        <dbReference type="ARBA" id="ARBA00010609"/>
    </source>
</evidence>
<dbReference type="Proteomes" id="UP001279734">
    <property type="component" value="Unassembled WGS sequence"/>
</dbReference>
<reference evidence="10" key="1">
    <citation type="submission" date="2023-05" db="EMBL/GenBank/DDBJ databases">
        <title>Nepenthes gracilis genome sequencing.</title>
        <authorList>
            <person name="Fukushima K."/>
        </authorList>
    </citation>
    <scope>NUCLEOTIDE SEQUENCE</scope>
    <source>
        <strain evidence="10">SING2019-196</strain>
    </source>
</reference>
<dbReference type="PANTHER" id="PTHR11709">
    <property type="entry name" value="MULTI-COPPER OXIDASE"/>
    <property type="match status" value="1"/>
</dbReference>
<dbReference type="InterPro" id="IPR045087">
    <property type="entry name" value="Cu-oxidase_fam"/>
</dbReference>
<comment type="subcellular location">
    <subcellularLocation>
        <location evidence="2">Secreted</location>
    </subcellularLocation>
</comment>
<dbReference type="CDD" id="cd13897">
    <property type="entry name" value="CuRO_3_LCC_plant"/>
    <property type="match status" value="1"/>
</dbReference>
<comment type="similarity">
    <text evidence="3">Belongs to the multicopper oxidase family.</text>
</comment>
<evidence type="ECO:0000313" key="10">
    <source>
        <dbReference type="EMBL" id="GMH00693.1"/>
    </source>
</evidence>
<dbReference type="GO" id="GO:0016491">
    <property type="term" value="F:oxidoreductase activity"/>
    <property type="evidence" value="ECO:0007669"/>
    <property type="project" value="UniProtKB-KW"/>
</dbReference>
<dbReference type="InterPro" id="IPR011706">
    <property type="entry name" value="Cu-oxidase_C"/>
</dbReference>
<dbReference type="GO" id="GO:0005576">
    <property type="term" value="C:extracellular region"/>
    <property type="evidence" value="ECO:0007669"/>
    <property type="project" value="UniProtKB-SubCell"/>
</dbReference>
<keyword evidence="8" id="KW-0186">Copper</keyword>
<keyword evidence="6" id="KW-0677">Repeat</keyword>
<keyword evidence="11" id="KW-1185">Reference proteome</keyword>
<organism evidence="10 11">
    <name type="scientific">Nepenthes gracilis</name>
    <name type="common">Slender pitcher plant</name>
    <dbReference type="NCBI Taxonomy" id="150966"/>
    <lineage>
        <taxon>Eukaryota</taxon>
        <taxon>Viridiplantae</taxon>
        <taxon>Streptophyta</taxon>
        <taxon>Embryophyta</taxon>
        <taxon>Tracheophyta</taxon>
        <taxon>Spermatophyta</taxon>
        <taxon>Magnoliopsida</taxon>
        <taxon>eudicotyledons</taxon>
        <taxon>Gunneridae</taxon>
        <taxon>Pentapetalae</taxon>
        <taxon>Caryophyllales</taxon>
        <taxon>Nepenthaceae</taxon>
        <taxon>Nepenthes</taxon>
    </lineage>
</organism>
<dbReference type="InterPro" id="IPR002355">
    <property type="entry name" value="Cu_oxidase_Cu_BS"/>
</dbReference>
<feature type="domain" description="Plastocyanin-like" evidence="9">
    <location>
        <begin position="52"/>
        <end position="181"/>
    </location>
</feature>
<dbReference type="Pfam" id="PF07731">
    <property type="entry name" value="Cu-oxidase_2"/>
    <property type="match status" value="1"/>
</dbReference>
<dbReference type="GO" id="GO:0005507">
    <property type="term" value="F:copper ion binding"/>
    <property type="evidence" value="ECO:0007669"/>
    <property type="project" value="InterPro"/>
</dbReference>
<evidence type="ECO:0000256" key="4">
    <source>
        <dbReference type="ARBA" id="ARBA00022525"/>
    </source>
</evidence>
<keyword evidence="4" id="KW-0964">Secreted</keyword>
<protein>
    <recommendedName>
        <fullName evidence="9">Plastocyanin-like domain-containing protein</fullName>
    </recommendedName>
</protein>
<gene>
    <name evidence="10" type="ORF">Nepgr_002532</name>
</gene>
<evidence type="ECO:0000256" key="5">
    <source>
        <dbReference type="ARBA" id="ARBA00022723"/>
    </source>
</evidence>
<dbReference type="PANTHER" id="PTHR11709:SF262">
    <property type="entry name" value="LACCASE-14"/>
    <property type="match status" value="1"/>
</dbReference>
<dbReference type="PROSITE" id="PS00080">
    <property type="entry name" value="MULTICOPPER_OXIDASE2"/>
    <property type="match status" value="1"/>
</dbReference>
<keyword evidence="5" id="KW-0479">Metal-binding</keyword>
<dbReference type="InterPro" id="IPR008972">
    <property type="entry name" value="Cupredoxin"/>
</dbReference>
<evidence type="ECO:0000256" key="6">
    <source>
        <dbReference type="ARBA" id="ARBA00022737"/>
    </source>
</evidence>
<dbReference type="EMBL" id="BSYO01000002">
    <property type="protein sequence ID" value="GMH00693.1"/>
    <property type="molecule type" value="Genomic_DNA"/>
</dbReference>
<dbReference type="AlphaFoldDB" id="A0AAD3RYA9"/>
<name>A0AAD3RYA9_NEPGR</name>
<proteinExistence type="inferred from homology"/>
<evidence type="ECO:0000256" key="7">
    <source>
        <dbReference type="ARBA" id="ARBA00023002"/>
    </source>
</evidence>
<dbReference type="SUPFAM" id="SSF49503">
    <property type="entry name" value="Cupredoxins"/>
    <property type="match status" value="1"/>
</dbReference>